<reference evidence="2 3" key="1">
    <citation type="journal article" date="2016" name="Sci. Rep.">
        <title>Metabolic traits of an uncultured archaeal lineage -MSBL1- from brine pools of the Red Sea.</title>
        <authorList>
            <person name="Mwirichia R."/>
            <person name="Alam I."/>
            <person name="Rashid M."/>
            <person name="Vinu M."/>
            <person name="Ba-Alawi W."/>
            <person name="Anthony Kamau A."/>
            <person name="Kamanda Ngugi D."/>
            <person name="Goker M."/>
            <person name="Klenk H.P."/>
            <person name="Bajic V."/>
            <person name="Stingl U."/>
        </authorList>
    </citation>
    <scope>NUCLEOTIDE SEQUENCE [LARGE SCALE GENOMIC DNA]</scope>
    <source>
        <strain evidence="2">SCGC-AAA382A03</strain>
    </source>
</reference>
<organism evidence="2 3">
    <name type="scientific">candidate division MSBL1 archaeon SCGC-AAA382A03</name>
    <dbReference type="NCBI Taxonomy" id="1698278"/>
    <lineage>
        <taxon>Archaea</taxon>
        <taxon>Methanobacteriati</taxon>
        <taxon>Methanobacteriota</taxon>
        <taxon>candidate division MSBL1</taxon>
    </lineage>
</organism>
<dbReference type="EMBL" id="LHYC01000085">
    <property type="protein sequence ID" value="KXB04062.1"/>
    <property type="molecule type" value="Genomic_DNA"/>
</dbReference>
<sequence length="87" mass="9430">MEGTSDEAFHWKSRRGRGENVRKGPPAGENSGNQRKPGAEAPKDREEGTGGPGEMGGRRLKSLHRPSNKPSHVREGVQTFDTGEHAV</sequence>
<accession>A0A133VC81</accession>
<evidence type="ECO:0000256" key="1">
    <source>
        <dbReference type="SAM" id="MobiDB-lite"/>
    </source>
</evidence>
<gene>
    <name evidence="2" type="ORF">AKJ49_02360</name>
</gene>
<protein>
    <submittedName>
        <fullName evidence="2">Uncharacterized protein</fullName>
    </submittedName>
</protein>
<keyword evidence="3" id="KW-1185">Reference proteome</keyword>
<proteinExistence type="predicted"/>
<comment type="caution">
    <text evidence="2">The sequence shown here is derived from an EMBL/GenBank/DDBJ whole genome shotgun (WGS) entry which is preliminary data.</text>
</comment>
<evidence type="ECO:0000313" key="2">
    <source>
        <dbReference type="EMBL" id="KXB04062.1"/>
    </source>
</evidence>
<feature type="compositionally biased region" description="Basic and acidic residues" evidence="1">
    <location>
        <begin position="37"/>
        <end position="48"/>
    </location>
</feature>
<dbReference type="Proteomes" id="UP000070549">
    <property type="component" value="Unassembled WGS sequence"/>
</dbReference>
<feature type="compositionally biased region" description="Basic residues" evidence="1">
    <location>
        <begin position="58"/>
        <end position="67"/>
    </location>
</feature>
<name>A0A133VC81_9EURY</name>
<dbReference type="AlphaFoldDB" id="A0A133VC81"/>
<evidence type="ECO:0000313" key="3">
    <source>
        <dbReference type="Proteomes" id="UP000070549"/>
    </source>
</evidence>
<feature type="region of interest" description="Disordered" evidence="1">
    <location>
        <begin position="1"/>
        <end position="87"/>
    </location>
</feature>